<evidence type="ECO:0000259" key="1">
    <source>
        <dbReference type="Pfam" id="PF13212"/>
    </source>
</evidence>
<organism evidence="2 3">
    <name type="scientific">Luteimonas gilva</name>
    <dbReference type="NCBI Taxonomy" id="2572684"/>
    <lineage>
        <taxon>Bacteria</taxon>
        <taxon>Pseudomonadati</taxon>
        <taxon>Pseudomonadota</taxon>
        <taxon>Gammaproteobacteria</taxon>
        <taxon>Lysobacterales</taxon>
        <taxon>Lysobacteraceae</taxon>
        <taxon>Luteimonas</taxon>
    </lineage>
</organism>
<dbReference type="Pfam" id="PF13212">
    <property type="entry name" value="DUF4020"/>
    <property type="match status" value="1"/>
</dbReference>
<dbReference type="EMBL" id="SZUA01000002">
    <property type="protein sequence ID" value="TKR30188.1"/>
    <property type="molecule type" value="Genomic_DNA"/>
</dbReference>
<dbReference type="SUPFAM" id="SSF52467">
    <property type="entry name" value="DHS-like NAD/FAD-binding domain"/>
    <property type="match status" value="1"/>
</dbReference>
<dbReference type="InterPro" id="IPR029035">
    <property type="entry name" value="DHS-like_NAD/FAD-binding_dom"/>
</dbReference>
<comment type="caution">
    <text evidence="2">The sequence shown here is derived from an EMBL/GenBank/DDBJ whole genome shotgun (WGS) entry which is preliminary data.</text>
</comment>
<sequence length="1169" mass="132331">MPRLGNLDFDDRILDAIKDGKLVVFAGAGVSMGPPSNLDSFWKLAEKIARNTGLAPDLPLDRFLGVLQHQGVAVHQRAMELLSPEGSAPNDLHRDLISLFGAADRIKLVTTNFDLHFETAAQEVYGNLPEVYRAPALPLGYDFQGIVHVHGALPRASSIVLTDADFGRAYLTEGWARRFLLDVFRTHTVLFVGYSHDDMVMNYLARALPADGSAGRYALTETDGKWNLLGVQPVRFVKGEGAEAFRELYEGVAKLAERGARGTLEWQSRMLELVGRAPPVDPELVGEIEQALREVSTCRLFTDVARDVSWPKWLDGRKHLEALFRPSELSEREVQLAFWLAKHYAIDYFDECFELIAGHGLQLNPVLWSAIGRELGLEKNKLIEPAMLRRWILLLLGSTPERADRHVLMWLAERCEALGLIDDTLSVFLQMCTHKFELKRGYDWRETDDDEERSRLTAECALRTEHWLLNEVYKNQIQPHLAELAQPLLSGLIYRFERMHVDLTAWSGARDKWDSMSYRRSAIEPHEQDRYTEASDVLIDAARDAMEWLGANHLAQFDARIEYLSSSKVPLFRRLAVHVVTSHPRKSADERLAWVRSHFELDSLAEHHEVHRLAALSYPDATDAARQALIDAIVTTNFEDADNWPAEIHAQRFQFDWLSWLLAAKPDCALAEAVLAPIRARFPQWIVSEHPDLTHWMGGGWVGSKSPWSTEQLVAKPPSEQLDALLEFKGTDFDGPSREGLLSAVRDVAKSAPDWGFRLVAELEQRALWSSDLWSATLQGFQDAELDSTQWRRLLEAAARNDLHTEHTRDIADALLRLVKDGGKPFASELLEIANPIAEHLWAALESDDDADFDNDWLTRAINRSGGVLVEYWLAALSLTLKGKEGTDWAMPPYYRERFTEAIHDPTSKGAHARSILASQAAFLFRLDEAWAREHLIPLFQDADSRIFAQAWHGFLSWGRLYPPLVNALLPAFLEAVARAPADLPEHRARLIEFYAALCVFHVDNPLQQLLPNLFQHGTEENRTTFASQIEYMLRQLDPQGVDKVWEGWLSRYWQERLQGVLAPLAPRECREMVEWLPHLGVHFPAGVQLATRMPALPGEHNHVLFELRASDLVTRFQEATAQLLIYLSDGIAGFDLAYLTEVAARLDALPEHVSRRLQEALVRAGARP</sequence>
<dbReference type="AlphaFoldDB" id="A0A4U5JP78"/>
<evidence type="ECO:0000313" key="2">
    <source>
        <dbReference type="EMBL" id="TKR30188.1"/>
    </source>
</evidence>
<protein>
    <submittedName>
        <fullName evidence="2">DUF4020 domain-containing protein</fullName>
    </submittedName>
</protein>
<reference evidence="2 3" key="1">
    <citation type="submission" date="2019-04" db="EMBL/GenBank/DDBJ databases">
        <title>Reference strain of H23.</title>
        <authorList>
            <person name="Luo X."/>
        </authorList>
    </citation>
    <scope>NUCLEOTIDE SEQUENCE [LARGE SCALE GENOMIC DNA]</scope>
    <source>
        <strain evidence="2 3">H23</strain>
    </source>
</reference>
<feature type="domain" description="DUF4020" evidence="1">
    <location>
        <begin position="1011"/>
        <end position="1128"/>
    </location>
</feature>
<evidence type="ECO:0000313" key="3">
    <source>
        <dbReference type="Proteomes" id="UP000308707"/>
    </source>
</evidence>
<gene>
    <name evidence="2" type="ORF">FCE95_08580</name>
</gene>
<dbReference type="Pfam" id="PF13289">
    <property type="entry name" value="SIR2_2"/>
    <property type="match status" value="1"/>
</dbReference>
<dbReference type="Proteomes" id="UP000308707">
    <property type="component" value="Unassembled WGS sequence"/>
</dbReference>
<name>A0A4U5JP78_9GAMM</name>
<keyword evidence="3" id="KW-1185">Reference proteome</keyword>
<dbReference type="InterPro" id="IPR025093">
    <property type="entry name" value="DUF4020"/>
</dbReference>
<dbReference type="OrthoDB" id="2077946at2"/>
<accession>A0A4U5JP78</accession>
<dbReference type="RefSeq" id="WP_137266618.1">
    <property type="nucleotide sequence ID" value="NZ_SZUA01000002.1"/>
</dbReference>
<proteinExistence type="predicted"/>